<keyword evidence="2" id="KW-0732">Signal</keyword>
<feature type="chain" id="PRO_5045318885" description="BLOC-1-related complex subunit 7" evidence="2">
    <location>
        <begin position="20"/>
        <end position="392"/>
    </location>
</feature>
<reference evidence="3" key="1">
    <citation type="submission" date="2023-10" db="EMBL/GenBank/DDBJ databases">
        <authorList>
            <person name="Chen Y."/>
            <person name="Shah S."/>
            <person name="Dougan E. K."/>
            <person name="Thang M."/>
            <person name="Chan C."/>
        </authorList>
    </citation>
    <scope>NUCLEOTIDE SEQUENCE [LARGE SCALE GENOMIC DNA]</scope>
</reference>
<protein>
    <recommendedName>
        <fullName evidence="5">BLOC-1-related complex subunit 7</fullName>
    </recommendedName>
</protein>
<keyword evidence="4" id="KW-1185">Reference proteome</keyword>
<organism evidence="3 4">
    <name type="scientific">Prorocentrum cordatum</name>
    <dbReference type="NCBI Taxonomy" id="2364126"/>
    <lineage>
        <taxon>Eukaryota</taxon>
        <taxon>Sar</taxon>
        <taxon>Alveolata</taxon>
        <taxon>Dinophyceae</taxon>
        <taxon>Prorocentrales</taxon>
        <taxon>Prorocentraceae</taxon>
        <taxon>Prorocentrum</taxon>
    </lineage>
</organism>
<feature type="compositionally biased region" description="Low complexity" evidence="1">
    <location>
        <begin position="55"/>
        <end position="70"/>
    </location>
</feature>
<dbReference type="Proteomes" id="UP001189429">
    <property type="component" value="Unassembled WGS sequence"/>
</dbReference>
<feature type="compositionally biased region" description="Polar residues" evidence="1">
    <location>
        <begin position="343"/>
        <end position="364"/>
    </location>
</feature>
<evidence type="ECO:0008006" key="5">
    <source>
        <dbReference type="Google" id="ProtNLM"/>
    </source>
</evidence>
<evidence type="ECO:0000313" key="4">
    <source>
        <dbReference type="Proteomes" id="UP001189429"/>
    </source>
</evidence>
<feature type="signal peptide" evidence="2">
    <location>
        <begin position="1"/>
        <end position="19"/>
    </location>
</feature>
<gene>
    <name evidence="3" type="ORF">PCOR1329_LOCUS31283</name>
</gene>
<evidence type="ECO:0000256" key="1">
    <source>
        <dbReference type="SAM" id="MobiDB-lite"/>
    </source>
</evidence>
<proteinExistence type="predicted"/>
<name>A0ABN9SP99_9DINO</name>
<dbReference type="EMBL" id="CAUYUJ010012270">
    <property type="protein sequence ID" value="CAK0833663.1"/>
    <property type="molecule type" value="Genomic_DNA"/>
</dbReference>
<feature type="region of interest" description="Disordered" evidence="1">
    <location>
        <begin position="343"/>
        <end position="392"/>
    </location>
</feature>
<accession>A0ABN9SP99</accession>
<feature type="region of interest" description="Disordered" evidence="1">
    <location>
        <begin position="18"/>
        <end position="82"/>
    </location>
</feature>
<evidence type="ECO:0000313" key="3">
    <source>
        <dbReference type="EMBL" id="CAK0833663.1"/>
    </source>
</evidence>
<evidence type="ECO:0000256" key="2">
    <source>
        <dbReference type="SAM" id="SignalP"/>
    </source>
</evidence>
<feature type="compositionally biased region" description="Basic and acidic residues" evidence="1">
    <location>
        <begin position="37"/>
        <end position="48"/>
    </location>
</feature>
<sequence>MKFIAISVCILKGIPQAQGAPQFRGSTPQPPGGGNSKGDDSDGREEAARATLSRAIETPLEAPAEATTTPSGPPPHPKMPSQLPAQLMTWAQAVAAAGPDGVPGGGVAGYLTDGTPILIHLRRPTPGIPRSRDEDQASMQLVTNQSDDGLVNNCNHSQATAYGNQYGSGTKCNFCGYKLTWAQRGSGGEQDGGPAARPESAAEAARRAAIAAERTVQIMQENPVFQTGTAALQTVNDRNGYLNALQWQLHQIPEGIRSLGKMQEVVEQIAQYASQAQFQTSGQLEEGLQQIHQGESLDYLTEQMSTLSVSVGDIEQSVGQLAHMMVDIGTAVMGLAQVANAAGSNQGAPSQEQDSSQAGASSQEPEGGPPISTTATTPSWEILYESDKDDET</sequence>
<comment type="caution">
    <text evidence="3">The sequence shown here is derived from an EMBL/GenBank/DDBJ whole genome shotgun (WGS) entry which is preliminary data.</text>
</comment>